<feature type="non-terminal residue" evidence="2">
    <location>
        <position position="324"/>
    </location>
</feature>
<reference evidence="2" key="1">
    <citation type="submission" date="2018-06" db="EMBL/GenBank/DDBJ databases">
        <authorList>
            <person name="Zhirakovskaya E."/>
        </authorList>
    </citation>
    <scope>NUCLEOTIDE SEQUENCE</scope>
</reference>
<protein>
    <recommendedName>
        <fullName evidence="1">Calcineurin-like phosphoesterase domain-containing protein</fullName>
    </recommendedName>
</protein>
<dbReference type="GO" id="GO:0016787">
    <property type="term" value="F:hydrolase activity"/>
    <property type="evidence" value="ECO:0007669"/>
    <property type="project" value="InterPro"/>
</dbReference>
<evidence type="ECO:0000259" key="1">
    <source>
        <dbReference type="Pfam" id="PF00149"/>
    </source>
</evidence>
<dbReference type="InterPro" id="IPR051918">
    <property type="entry name" value="STPP_CPPED1"/>
</dbReference>
<gene>
    <name evidence="2" type="ORF">MNBD_ACTINO01-442</name>
</gene>
<dbReference type="AlphaFoldDB" id="A0A3B0ST86"/>
<dbReference type="PANTHER" id="PTHR43143:SF1">
    <property type="entry name" value="SERINE_THREONINE-PROTEIN PHOSPHATASE CPPED1"/>
    <property type="match status" value="1"/>
</dbReference>
<dbReference type="InterPro" id="IPR029052">
    <property type="entry name" value="Metallo-depent_PP-like"/>
</dbReference>
<name>A0A3B0ST86_9ZZZZ</name>
<accession>A0A3B0ST86</accession>
<dbReference type="Pfam" id="PF00149">
    <property type="entry name" value="Metallophos"/>
    <property type="match status" value="1"/>
</dbReference>
<dbReference type="PANTHER" id="PTHR43143">
    <property type="entry name" value="METALLOPHOSPHOESTERASE, CALCINEURIN SUPERFAMILY"/>
    <property type="match status" value="1"/>
</dbReference>
<dbReference type="InterPro" id="IPR004843">
    <property type="entry name" value="Calcineurin-like_PHP"/>
</dbReference>
<dbReference type="SUPFAM" id="SSF56300">
    <property type="entry name" value="Metallo-dependent phosphatases"/>
    <property type="match status" value="1"/>
</dbReference>
<organism evidence="2">
    <name type="scientific">hydrothermal vent metagenome</name>
    <dbReference type="NCBI Taxonomy" id="652676"/>
    <lineage>
        <taxon>unclassified sequences</taxon>
        <taxon>metagenomes</taxon>
        <taxon>ecological metagenomes</taxon>
    </lineage>
</organism>
<proteinExistence type="predicted"/>
<dbReference type="Gene3D" id="3.60.21.10">
    <property type="match status" value="1"/>
</dbReference>
<evidence type="ECO:0000313" key="2">
    <source>
        <dbReference type="EMBL" id="VAW09105.1"/>
    </source>
</evidence>
<dbReference type="EMBL" id="UOEI01000680">
    <property type="protein sequence ID" value="VAW09105.1"/>
    <property type="molecule type" value="Genomic_DNA"/>
</dbReference>
<feature type="domain" description="Calcineurin-like phosphoesterase" evidence="1">
    <location>
        <begin position="13"/>
        <end position="225"/>
    </location>
</feature>
<sequence length="324" mass="36335">MTEVPIASGGSGLRFIVIADSHIRPPDQEVDAYPSNALMVQRNEFIVDLCNQIDAAFVVHLGDIVHPLPLEDTHREAIGLAHGVYRQLRHPIYFVPGNHDVGDKPNAFVAVPAVDEANYPVYEEAWGQPFYSFDVEECHFVVLDAQLLNSGLEREHRQRAWVESDLEVASSSDRRIFVFTHYPPFIRDRNENEHYDNLGEPGRSWLLDLLEQHSVEALFSGHVHTFLYNRHGETDMYVAPSTGFVRPDYSELASVPPAAENGRDDPPKLGIFIVDVTEEGYDTQPLRSYGSVGTGTALPMSLDTALDPSWESPLGVTMRHSWMA</sequence>